<name>A0ABP6QE05_9ACTN</name>
<evidence type="ECO:0000313" key="2">
    <source>
        <dbReference type="Proteomes" id="UP001501237"/>
    </source>
</evidence>
<accession>A0ABP6QE05</accession>
<proteinExistence type="predicted"/>
<comment type="caution">
    <text evidence="1">The sequence shown here is derived from an EMBL/GenBank/DDBJ whole genome shotgun (WGS) entry which is preliminary data.</text>
</comment>
<evidence type="ECO:0000313" key="1">
    <source>
        <dbReference type="EMBL" id="GAA3223120.1"/>
    </source>
</evidence>
<organism evidence="1 2">
    <name type="scientific">Actinocorallia longicatena</name>
    <dbReference type="NCBI Taxonomy" id="111803"/>
    <lineage>
        <taxon>Bacteria</taxon>
        <taxon>Bacillati</taxon>
        <taxon>Actinomycetota</taxon>
        <taxon>Actinomycetes</taxon>
        <taxon>Streptosporangiales</taxon>
        <taxon>Thermomonosporaceae</taxon>
        <taxon>Actinocorallia</taxon>
    </lineage>
</organism>
<dbReference type="Proteomes" id="UP001501237">
    <property type="component" value="Unassembled WGS sequence"/>
</dbReference>
<keyword evidence="2" id="KW-1185">Reference proteome</keyword>
<sequence>MPRIGPPAKQAWTCAHMPDLQPPECGEPANWHGIHWGQFVSLYSCDEHVWKVRELADVVHPLGSACGLPGSVYDDELETCLLPDTDPSLDALLAAEPELAGASR</sequence>
<reference evidence="2" key="1">
    <citation type="journal article" date="2019" name="Int. J. Syst. Evol. Microbiol.">
        <title>The Global Catalogue of Microorganisms (GCM) 10K type strain sequencing project: providing services to taxonomists for standard genome sequencing and annotation.</title>
        <authorList>
            <consortium name="The Broad Institute Genomics Platform"/>
            <consortium name="The Broad Institute Genome Sequencing Center for Infectious Disease"/>
            <person name="Wu L."/>
            <person name="Ma J."/>
        </authorList>
    </citation>
    <scope>NUCLEOTIDE SEQUENCE [LARGE SCALE GENOMIC DNA]</scope>
    <source>
        <strain evidence="2">JCM 9377</strain>
    </source>
</reference>
<gene>
    <name evidence="1" type="ORF">GCM10010468_49390</name>
</gene>
<dbReference type="RefSeq" id="WP_344832485.1">
    <property type="nucleotide sequence ID" value="NZ_BAAAUV010000013.1"/>
</dbReference>
<protein>
    <submittedName>
        <fullName evidence="1">Uncharacterized protein</fullName>
    </submittedName>
</protein>
<dbReference type="EMBL" id="BAAAUV010000013">
    <property type="protein sequence ID" value="GAA3223120.1"/>
    <property type="molecule type" value="Genomic_DNA"/>
</dbReference>